<gene>
    <name evidence="1" type="ORF">THAOC_28046</name>
</gene>
<dbReference type="Proteomes" id="UP000266841">
    <property type="component" value="Unassembled WGS sequence"/>
</dbReference>
<reference evidence="1 2" key="1">
    <citation type="journal article" date="2012" name="Genome Biol.">
        <title>Genome and low-iron response of an oceanic diatom adapted to chronic iron limitation.</title>
        <authorList>
            <person name="Lommer M."/>
            <person name="Specht M."/>
            <person name="Roy A.S."/>
            <person name="Kraemer L."/>
            <person name="Andreson R."/>
            <person name="Gutowska M.A."/>
            <person name="Wolf J."/>
            <person name="Bergner S.V."/>
            <person name="Schilhabel M.B."/>
            <person name="Klostermeier U.C."/>
            <person name="Beiko R.G."/>
            <person name="Rosenstiel P."/>
            <person name="Hippler M."/>
            <person name="Laroche J."/>
        </authorList>
    </citation>
    <scope>NUCLEOTIDE SEQUENCE [LARGE SCALE GENOMIC DNA]</scope>
    <source>
        <strain evidence="1 2">CCMP1005</strain>
    </source>
</reference>
<organism evidence="1 2">
    <name type="scientific">Thalassiosira oceanica</name>
    <name type="common">Marine diatom</name>
    <dbReference type="NCBI Taxonomy" id="159749"/>
    <lineage>
        <taxon>Eukaryota</taxon>
        <taxon>Sar</taxon>
        <taxon>Stramenopiles</taxon>
        <taxon>Ochrophyta</taxon>
        <taxon>Bacillariophyta</taxon>
        <taxon>Coscinodiscophyceae</taxon>
        <taxon>Thalassiosirophycidae</taxon>
        <taxon>Thalassiosirales</taxon>
        <taxon>Thalassiosiraceae</taxon>
        <taxon>Thalassiosira</taxon>
    </lineage>
</organism>
<protein>
    <submittedName>
        <fullName evidence="1">Uncharacterized protein</fullName>
    </submittedName>
</protein>
<dbReference type="AlphaFoldDB" id="K0RHE9"/>
<proteinExistence type="predicted"/>
<accession>K0RHE9</accession>
<feature type="non-terminal residue" evidence="1">
    <location>
        <position position="1"/>
    </location>
</feature>
<name>K0RHE9_THAOC</name>
<comment type="caution">
    <text evidence="1">The sequence shown here is derived from an EMBL/GenBank/DDBJ whole genome shotgun (WGS) entry which is preliminary data.</text>
</comment>
<dbReference type="EMBL" id="AGNL01039449">
    <property type="protein sequence ID" value="EJK52655.1"/>
    <property type="molecule type" value="Genomic_DNA"/>
</dbReference>
<sequence length="76" mass="8160">AIGIMGIPRPGQAISDHRKSQARFKLQADSGTKVGNSAACRGLVLDSLPSSFISQQILPSTRQLQFPSERLLTPTL</sequence>
<keyword evidence="2" id="KW-1185">Reference proteome</keyword>
<evidence type="ECO:0000313" key="2">
    <source>
        <dbReference type="Proteomes" id="UP000266841"/>
    </source>
</evidence>
<evidence type="ECO:0000313" key="1">
    <source>
        <dbReference type="EMBL" id="EJK52655.1"/>
    </source>
</evidence>